<reference evidence="3" key="1">
    <citation type="submission" date="2017-09" db="EMBL/GenBank/DDBJ databases">
        <title>Depth-based differentiation of microbial function through sediment-hosted aquifers and enrichment of novel symbionts in the deep terrestrial subsurface.</title>
        <authorList>
            <person name="Probst A.J."/>
            <person name="Ladd B."/>
            <person name="Jarett J.K."/>
            <person name="Geller-Mcgrath D.E."/>
            <person name="Sieber C.M.K."/>
            <person name="Emerson J.B."/>
            <person name="Anantharaman K."/>
            <person name="Thomas B.C."/>
            <person name="Malmstrom R."/>
            <person name="Stieglmeier M."/>
            <person name="Klingl A."/>
            <person name="Woyke T."/>
            <person name="Ryan C.M."/>
            <person name="Banfield J.F."/>
        </authorList>
    </citation>
    <scope>NUCLEOTIDE SEQUENCE [LARGE SCALE GENOMIC DNA]</scope>
</reference>
<sequence length="228" mass="24430">MAAKDFLIGDVLRSSWETFKGNPVLFVGLTLISFIISAVANSIDNTLGAPSPLGGGFRVHTSIFSFLAGAFISMGAINVALKSITGEKAEFGDFFAVYPLYLIFLISDFLFSVAVGIGTILLIIPGIYLFIRLQFFGYYIVDKNASGTDAIIESLQKSWELTRGMAGKVFLLDLALLGLIILGAIPLGLGLFIVFPLIALAYAYVYRRIEGSAVASEVEPTLVGPAAR</sequence>
<organism evidence="2 3">
    <name type="scientific">Candidatus Aquicultor secundus</name>
    <dbReference type="NCBI Taxonomy" id="1973895"/>
    <lineage>
        <taxon>Bacteria</taxon>
        <taxon>Bacillati</taxon>
        <taxon>Actinomycetota</taxon>
        <taxon>Candidatus Aquicultoria</taxon>
        <taxon>Candidatus Aquicultorales</taxon>
        <taxon>Candidatus Aquicultoraceae</taxon>
        <taxon>Candidatus Aquicultor</taxon>
    </lineage>
</organism>
<dbReference type="PANTHER" id="PTHR40076:SF1">
    <property type="entry name" value="MEMBRANE PROTEIN"/>
    <property type="match status" value="1"/>
</dbReference>
<dbReference type="Proteomes" id="UP000230956">
    <property type="component" value="Unassembled WGS sequence"/>
</dbReference>
<comment type="caution">
    <text evidence="2">The sequence shown here is derived from an EMBL/GenBank/DDBJ whole genome shotgun (WGS) entry which is preliminary data.</text>
</comment>
<protein>
    <recommendedName>
        <fullName evidence="4">DUF975 family protein</fullName>
    </recommendedName>
</protein>
<evidence type="ECO:0000313" key="3">
    <source>
        <dbReference type="Proteomes" id="UP000230956"/>
    </source>
</evidence>
<proteinExistence type="predicted"/>
<dbReference type="Pfam" id="PF06161">
    <property type="entry name" value="DUF975"/>
    <property type="match status" value="1"/>
</dbReference>
<keyword evidence="1" id="KW-0472">Membrane</keyword>
<dbReference type="EMBL" id="PFNG01000255">
    <property type="protein sequence ID" value="PIZ35098.1"/>
    <property type="molecule type" value="Genomic_DNA"/>
</dbReference>
<name>A0A2M7T557_9ACTN</name>
<feature type="transmembrane region" description="Helical" evidence="1">
    <location>
        <begin position="23"/>
        <end position="43"/>
    </location>
</feature>
<accession>A0A2M7T557</accession>
<dbReference type="RefSeq" id="WP_286679406.1">
    <property type="nucleotide sequence ID" value="NZ_MNXI01000148.1"/>
</dbReference>
<evidence type="ECO:0008006" key="4">
    <source>
        <dbReference type="Google" id="ProtNLM"/>
    </source>
</evidence>
<gene>
    <name evidence="2" type="ORF">COY37_10970</name>
</gene>
<feature type="transmembrane region" description="Helical" evidence="1">
    <location>
        <begin position="102"/>
        <end position="131"/>
    </location>
</feature>
<evidence type="ECO:0000313" key="2">
    <source>
        <dbReference type="EMBL" id="PIZ35098.1"/>
    </source>
</evidence>
<evidence type="ECO:0000256" key="1">
    <source>
        <dbReference type="SAM" id="Phobius"/>
    </source>
</evidence>
<dbReference type="InterPro" id="IPR010380">
    <property type="entry name" value="DUF975"/>
</dbReference>
<keyword evidence="1" id="KW-0812">Transmembrane</keyword>
<dbReference type="PANTHER" id="PTHR40076">
    <property type="entry name" value="MEMBRANE PROTEIN-RELATED"/>
    <property type="match status" value="1"/>
</dbReference>
<feature type="transmembrane region" description="Helical" evidence="1">
    <location>
        <begin position="63"/>
        <end position="81"/>
    </location>
</feature>
<keyword evidence="1" id="KW-1133">Transmembrane helix</keyword>
<dbReference type="AlphaFoldDB" id="A0A2M7T557"/>
<feature type="transmembrane region" description="Helical" evidence="1">
    <location>
        <begin position="174"/>
        <end position="205"/>
    </location>
</feature>